<keyword evidence="2" id="KW-1185">Reference proteome</keyword>
<reference evidence="1 2" key="1">
    <citation type="submission" date="2021-04" db="EMBL/GenBank/DDBJ databases">
        <authorList>
            <person name="Bliznina A."/>
        </authorList>
    </citation>
    <scope>NUCLEOTIDE SEQUENCE [LARGE SCALE GENOMIC DNA]</scope>
</reference>
<protein>
    <submittedName>
        <fullName evidence="1">Oidioi.mRNA.OKI2018_I69.PAR.g9947.t1.cds</fullName>
    </submittedName>
</protein>
<dbReference type="Proteomes" id="UP001158576">
    <property type="component" value="Chromosome PAR"/>
</dbReference>
<proteinExistence type="predicted"/>
<evidence type="ECO:0000313" key="1">
    <source>
        <dbReference type="EMBL" id="CAG5081725.1"/>
    </source>
</evidence>
<gene>
    <name evidence="1" type="ORF">OKIOD_LOCUS1505</name>
</gene>
<accession>A0ABN7RN43</accession>
<name>A0ABN7RN43_OIKDI</name>
<sequence length="122" mass="14120">MGYSPRGSRYEQLRYIHAGTPAFSTIVQLVDTGANNFIMDVEFPVHVWTLCDWNTAWYLLFKPIETDADRDQIKKELTEFRAGWFHKSWGQIPAGGIEGVSKLISILKLCFFTIKWIKLIVH</sequence>
<dbReference type="EMBL" id="OU015568">
    <property type="protein sequence ID" value="CAG5081725.1"/>
    <property type="molecule type" value="Genomic_DNA"/>
</dbReference>
<organism evidence="1 2">
    <name type="scientific">Oikopleura dioica</name>
    <name type="common">Tunicate</name>
    <dbReference type="NCBI Taxonomy" id="34765"/>
    <lineage>
        <taxon>Eukaryota</taxon>
        <taxon>Metazoa</taxon>
        <taxon>Chordata</taxon>
        <taxon>Tunicata</taxon>
        <taxon>Appendicularia</taxon>
        <taxon>Copelata</taxon>
        <taxon>Oikopleuridae</taxon>
        <taxon>Oikopleura</taxon>
    </lineage>
</organism>
<evidence type="ECO:0000313" key="2">
    <source>
        <dbReference type="Proteomes" id="UP001158576"/>
    </source>
</evidence>